<dbReference type="Pfam" id="PF08840">
    <property type="entry name" value="BAAT_C"/>
    <property type="match status" value="1"/>
</dbReference>
<sequence>MGREATAWSDSTVRTSRRGALLAFVAGLSGCTSGDAGSTAVRLRASPADALVDEPLSIRLTGLSPGSRATLWTAFTDADDVTWLSYGRFEADQRGEIAPAERAPLEGTYEGRDSDGLLWSRRPTDDDPSILSPVFDGDRFELRVAATREGDRLAETTVTRRLANPDVRRVEPDRNPGVLFEPPGDGPHPGVLVLHGSEGSTRWVSIHARLLASRGYAAFALQYFGSPPSIPDYPYRIPLSIVEEGAAWLRDRDRVEDGEIGIIGWSLGGQLALLAGTVLEDIGAVVSVVGSGIVLSTAPPWSHDGEAIPYVSEGFSTQLVADHVVPAVTGEPISHDEFWHGGLDDADEERLEAATIPVEEIDAPIVLFSGTDDGLWPSSRLSAIAERRREQRGLPVDHRAYEDAGHAIGWPPTYPMPPMTVGRYRTIAGETAEGLALEWGGTPEANAAANADAWPRILATFEETLR</sequence>
<feature type="domain" description="Acyl-CoA thioester hydrolase/bile acid-CoA amino acid N-acetyltransferase" evidence="3">
    <location>
        <begin position="53"/>
        <end position="171"/>
    </location>
</feature>
<dbReference type="PANTHER" id="PTHR10824:SF4">
    <property type="entry name" value="ACYL-COENZYME A THIOESTERASE 1-LIKE"/>
    <property type="match status" value="1"/>
</dbReference>
<feature type="domain" description="BAAT/Acyl-CoA thioester hydrolase C-terminal" evidence="4">
    <location>
        <begin position="239"/>
        <end position="465"/>
    </location>
</feature>
<reference evidence="5" key="1">
    <citation type="submission" date="2017-11" db="EMBL/GenBank/DDBJ databases">
        <authorList>
            <person name="Kajale S.C."/>
            <person name="Sharma A."/>
        </authorList>
    </citation>
    <scope>NUCLEOTIDE SEQUENCE</scope>
    <source>
        <strain evidence="5">LS1_42</strain>
    </source>
</reference>
<dbReference type="PANTHER" id="PTHR10824">
    <property type="entry name" value="ACYL-COENZYME A THIOESTERASE-RELATED"/>
    <property type="match status" value="1"/>
</dbReference>
<evidence type="ECO:0000259" key="4">
    <source>
        <dbReference type="Pfam" id="PF08840"/>
    </source>
</evidence>
<dbReference type="GO" id="GO:0006631">
    <property type="term" value="P:fatty acid metabolic process"/>
    <property type="evidence" value="ECO:0007669"/>
    <property type="project" value="TreeGrafter"/>
</dbReference>
<dbReference type="Gene3D" id="2.60.40.2240">
    <property type="entry name" value="Acyl-CoA thioester hydrolase/BAAT N-terminal domain"/>
    <property type="match status" value="1"/>
</dbReference>
<dbReference type="InterPro" id="IPR016662">
    <property type="entry name" value="Acyl-CoA_thioEstase_long-chain"/>
</dbReference>
<dbReference type="GO" id="GO:0006637">
    <property type="term" value="P:acyl-CoA metabolic process"/>
    <property type="evidence" value="ECO:0007669"/>
    <property type="project" value="InterPro"/>
</dbReference>
<dbReference type="OrthoDB" id="205226at2157"/>
<evidence type="ECO:0000259" key="3">
    <source>
        <dbReference type="Pfam" id="PF04775"/>
    </source>
</evidence>
<protein>
    <submittedName>
        <fullName evidence="5">Uncharacterized protein</fullName>
    </submittedName>
</protein>
<comment type="caution">
    <text evidence="5">The sequence shown here is derived from an EMBL/GenBank/DDBJ whole genome shotgun (WGS) entry which is preliminary data.</text>
</comment>
<dbReference type="GO" id="GO:0047617">
    <property type="term" value="F:fatty acyl-CoA hydrolase activity"/>
    <property type="evidence" value="ECO:0007669"/>
    <property type="project" value="TreeGrafter"/>
</dbReference>
<dbReference type="InterPro" id="IPR014940">
    <property type="entry name" value="BAAT_C"/>
</dbReference>
<dbReference type="InterPro" id="IPR042490">
    <property type="entry name" value="Thio_Ohase/BAAT_N"/>
</dbReference>
<dbReference type="Gene3D" id="3.40.50.1820">
    <property type="entry name" value="alpha/beta hydrolase"/>
    <property type="match status" value="1"/>
</dbReference>
<dbReference type="InterPro" id="IPR006862">
    <property type="entry name" value="Thio_Ohase/aa_AcTrfase"/>
</dbReference>
<dbReference type="RefSeq" id="WP_148856509.1">
    <property type="nucleotide sequence ID" value="NZ_PHNJ01000001.1"/>
</dbReference>
<feature type="active site" description="Charge relay system" evidence="2">
    <location>
        <position position="406"/>
    </location>
</feature>
<dbReference type="PROSITE" id="PS51257">
    <property type="entry name" value="PROKAR_LIPOPROTEIN"/>
    <property type="match status" value="1"/>
</dbReference>
<dbReference type="InterPro" id="IPR029058">
    <property type="entry name" value="AB_hydrolase_fold"/>
</dbReference>
<feature type="active site" description="Charge relay system" evidence="2">
    <location>
        <position position="266"/>
    </location>
</feature>
<keyword evidence="6" id="KW-1185">Reference proteome</keyword>
<name>A0A8J8TU59_9EURY</name>
<gene>
    <name evidence="5" type="ORF">CV102_03675</name>
</gene>
<feature type="active site" description="Charge relay system" evidence="2">
    <location>
        <position position="373"/>
    </location>
</feature>
<accession>A0A8J8TU59</accession>
<dbReference type="EMBL" id="PHNJ01000001">
    <property type="protein sequence ID" value="TYL40674.1"/>
    <property type="molecule type" value="Genomic_DNA"/>
</dbReference>
<proteinExistence type="inferred from homology"/>
<evidence type="ECO:0000256" key="2">
    <source>
        <dbReference type="PIRSR" id="PIRSR016521-1"/>
    </source>
</evidence>
<evidence type="ECO:0000313" key="5">
    <source>
        <dbReference type="EMBL" id="TYL40674.1"/>
    </source>
</evidence>
<dbReference type="Pfam" id="PF04775">
    <property type="entry name" value="Bile_Hydr_Trans"/>
    <property type="match status" value="1"/>
</dbReference>
<dbReference type="PIRSF" id="PIRSF016521">
    <property type="entry name" value="Acyl-CoA_hydro"/>
    <property type="match status" value="1"/>
</dbReference>
<organism evidence="5 6">
    <name type="scientific">Natronococcus pandeyae</name>
    <dbReference type="NCBI Taxonomy" id="2055836"/>
    <lineage>
        <taxon>Archaea</taxon>
        <taxon>Methanobacteriati</taxon>
        <taxon>Methanobacteriota</taxon>
        <taxon>Stenosarchaea group</taxon>
        <taxon>Halobacteria</taxon>
        <taxon>Halobacteriales</taxon>
        <taxon>Natrialbaceae</taxon>
        <taxon>Natronococcus</taxon>
    </lineage>
</organism>
<dbReference type="Proteomes" id="UP000766904">
    <property type="component" value="Unassembled WGS sequence"/>
</dbReference>
<evidence type="ECO:0000256" key="1">
    <source>
        <dbReference type="ARBA" id="ARBA00006538"/>
    </source>
</evidence>
<dbReference type="SUPFAM" id="SSF53474">
    <property type="entry name" value="alpha/beta-Hydrolases"/>
    <property type="match status" value="1"/>
</dbReference>
<comment type="similarity">
    <text evidence="1">Belongs to the C/M/P thioester hydrolase family.</text>
</comment>
<dbReference type="AlphaFoldDB" id="A0A8J8TU59"/>
<evidence type="ECO:0000313" key="6">
    <source>
        <dbReference type="Proteomes" id="UP000766904"/>
    </source>
</evidence>